<keyword evidence="3" id="KW-1185">Reference proteome</keyword>
<dbReference type="EMBL" id="CAMGYJ010000006">
    <property type="protein sequence ID" value="CAI0431545.1"/>
    <property type="molecule type" value="Genomic_DNA"/>
</dbReference>
<evidence type="ECO:0000313" key="3">
    <source>
        <dbReference type="Proteomes" id="UP001154282"/>
    </source>
</evidence>
<protein>
    <submittedName>
        <fullName evidence="2">Uncharacterized protein</fullName>
    </submittedName>
</protein>
<feature type="compositionally biased region" description="Low complexity" evidence="1">
    <location>
        <begin position="27"/>
        <end position="41"/>
    </location>
</feature>
<feature type="compositionally biased region" description="Polar residues" evidence="1">
    <location>
        <begin position="55"/>
        <end position="72"/>
    </location>
</feature>
<feature type="non-terminal residue" evidence="2">
    <location>
        <position position="1"/>
    </location>
</feature>
<proteinExistence type="predicted"/>
<dbReference type="AlphaFoldDB" id="A0AAV0LBM7"/>
<evidence type="ECO:0000256" key="1">
    <source>
        <dbReference type="SAM" id="MobiDB-lite"/>
    </source>
</evidence>
<comment type="caution">
    <text evidence="2">The sequence shown here is derived from an EMBL/GenBank/DDBJ whole genome shotgun (WGS) entry which is preliminary data.</text>
</comment>
<feature type="region of interest" description="Disordered" evidence="1">
    <location>
        <begin position="1"/>
        <end position="72"/>
    </location>
</feature>
<sequence>IPGLGKRIGSEGWARGSLSRTRRRTARAASAARSGRRSPAGGQTGNDLLGGLPRASNNQLKTGTDKGNPTVN</sequence>
<name>A0AAV0LBM7_9ROSI</name>
<accession>A0AAV0LBM7</accession>
<dbReference type="Proteomes" id="UP001154282">
    <property type="component" value="Unassembled WGS sequence"/>
</dbReference>
<organism evidence="2 3">
    <name type="scientific">Linum tenue</name>
    <dbReference type="NCBI Taxonomy" id="586396"/>
    <lineage>
        <taxon>Eukaryota</taxon>
        <taxon>Viridiplantae</taxon>
        <taxon>Streptophyta</taxon>
        <taxon>Embryophyta</taxon>
        <taxon>Tracheophyta</taxon>
        <taxon>Spermatophyta</taxon>
        <taxon>Magnoliopsida</taxon>
        <taxon>eudicotyledons</taxon>
        <taxon>Gunneridae</taxon>
        <taxon>Pentapetalae</taxon>
        <taxon>rosids</taxon>
        <taxon>fabids</taxon>
        <taxon>Malpighiales</taxon>
        <taxon>Linaceae</taxon>
        <taxon>Linum</taxon>
    </lineage>
</organism>
<reference evidence="2" key="1">
    <citation type="submission" date="2022-08" db="EMBL/GenBank/DDBJ databases">
        <authorList>
            <person name="Gutierrez-Valencia J."/>
        </authorList>
    </citation>
    <scope>NUCLEOTIDE SEQUENCE</scope>
</reference>
<gene>
    <name evidence="2" type="ORF">LITE_LOCUS23056</name>
</gene>
<evidence type="ECO:0000313" key="2">
    <source>
        <dbReference type="EMBL" id="CAI0431545.1"/>
    </source>
</evidence>